<keyword evidence="2" id="KW-1185">Reference proteome</keyword>
<evidence type="ECO:0000313" key="1">
    <source>
        <dbReference type="EMBL" id="KAJ7990871.1"/>
    </source>
</evidence>
<evidence type="ECO:0000313" key="2">
    <source>
        <dbReference type="Proteomes" id="UP001157502"/>
    </source>
</evidence>
<comment type="caution">
    <text evidence="1">The sequence shown here is derived from an EMBL/GenBank/DDBJ whole genome shotgun (WGS) entry which is preliminary data.</text>
</comment>
<organism evidence="1 2">
    <name type="scientific">Dallia pectoralis</name>
    <name type="common">Alaska blackfish</name>
    <dbReference type="NCBI Taxonomy" id="75939"/>
    <lineage>
        <taxon>Eukaryota</taxon>
        <taxon>Metazoa</taxon>
        <taxon>Chordata</taxon>
        <taxon>Craniata</taxon>
        <taxon>Vertebrata</taxon>
        <taxon>Euteleostomi</taxon>
        <taxon>Actinopterygii</taxon>
        <taxon>Neopterygii</taxon>
        <taxon>Teleostei</taxon>
        <taxon>Protacanthopterygii</taxon>
        <taxon>Esociformes</taxon>
        <taxon>Umbridae</taxon>
        <taxon>Dallia</taxon>
    </lineage>
</organism>
<gene>
    <name evidence="1" type="ORF">DPEC_G00291400</name>
</gene>
<dbReference type="EMBL" id="CM055754">
    <property type="protein sequence ID" value="KAJ7990871.1"/>
    <property type="molecule type" value="Genomic_DNA"/>
</dbReference>
<protein>
    <submittedName>
        <fullName evidence="1">Uncharacterized protein</fullName>
    </submittedName>
</protein>
<name>A0ACC2FHQ8_DALPE</name>
<reference evidence="1" key="1">
    <citation type="submission" date="2021-05" db="EMBL/GenBank/DDBJ databases">
        <authorList>
            <person name="Pan Q."/>
            <person name="Jouanno E."/>
            <person name="Zahm M."/>
            <person name="Klopp C."/>
            <person name="Cabau C."/>
            <person name="Louis A."/>
            <person name="Berthelot C."/>
            <person name="Parey E."/>
            <person name="Roest Crollius H."/>
            <person name="Montfort J."/>
            <person name="Robinson-Rechavi M."/>
            <person name="Bouchez O."/>
            <person name="Lampietro C."/>
            <person name="Lopez Roques C."/>
            <person name="Donnadieu C."/>
            <person name="Postlethwait J."/>
            <person name="Bobe J."/>
            <person name="Dillon D."/>
            <person name="Chandos A."/>
            <person name="von Hippel F."/>
            <person name="Guiguen Y."/>
        </authorList>
    </citation>
    <scope>NUCLEOTIDE SEQUENCE</scope>
    <source>
        <strain evidence="1">YG-Jan2019</strain>
    </source>
</reference>
<dbReference type="Proteomes" id="UP001157502">
    <property type="component" value="Chromosome 27"/>
</dbReference>
<proteinExistence type="predicted"/>
<sequence>MTSMLSLGDGEPSLQEQNHLFEFSVNTDTPEQTPKVKLGLPTIAADEDGEIRRAQGRRRASSTSSYPTSPRPSGRLERRREAWSDLPNNKEQVGYEDGPGWWEGDLSAREQLTGSPQHVALTPSLSSMCELFSFRLNASRVGPVTGCDVCPSEYLPYDNTELPGSGVFHRLDI</sequence>
<accession>A0ACC2FHQ8</accession>